<evidence type="ECO:0000259" key="1">
    <source>
        <dbReference type="Pfam" id="PF02492"/>
    </source>
</evidence>
<comment type="caution">
    <text evidence="2">The sequence shown here is derived from an EMBL/GenBank/DDBJ whole genome shotgun (WGS) entry which is preliminary data.</text>
</comment>
<dbReference type="PANTHER" id="PTHR13748:SF62">
    <property type="entry name" value="COBW DOMAIN-CONTAINING PROTEIN"/>
    <property type="match status" value="1"/>
</dbReference>
<evidence type="ECO:0000313" key="3">
    <source>
        <dbReference type="Proteomes" id="UP000023541"/>
    </source>
</evidence>
<feature type="domain" description="CobW/HypB/UreG nucleotide-binding" evidence="1">
    <location>
        <begin position="4"/>
        <end position="179"/>
    </location>
</feature>
<dbReference type="Gene3D" id="3.40.50.300">
    <property type="entry name" value="P-loop containing nucleotide triphosphate hydrolases"/>
    <property type="match status" value="1"/>
</dbReference>
<dbReference type="GO" id="GO:0005737">
    <property type="term" value="C:cytoplasm"/>
    <property type="evidence" value="ECO:0007669"/>
    <property type="project" value="TreeGrafter"/>
</dbReference>
<dbReference type="OrthoDB" id="9808822at2"/>
<accession>A0A023BVX3</accession>
<dbReference type="RefSeq" id="WP_034241697.1">
    <property type="nucleotide sequence ID" value="NZ_AQRA01000004.1"/>
</dbReference>
<organism evidence="2 3">
    <name type="scientific">Aquimarina atlantica</name>
    <dbReference type="NCBI Taxonomy" id="1317122"/>
    <lineage>
        <taxon>Bacteria</taxon>
        <taxon>Pseudomonadati</taxon>
        <taxon>Bacteroidota</taxon>
        <taxon>Flavobacteriia</taxon>
        <taxon>Flavobacteriales</taxon>
        <taxon>Flavobacteriaceae</taxon>
        <taxon>Aquimarina</taxon>
    </lineage>
</organism>
<dbReference type="STRING" id="1317122.ATO12_14865"/>
<dbReference type="Pfam" id="PF02492">
    <property type="entry name" value="cobW"/>
    <property type="match status" value="1"/>
</dbReference>
<dbReference type="InterPro" id="IPR051316">
    <property type="entry name" value="Zinc-reg_GTPase_activator"/>
</dbReference>
<name>A0A023BVX3_9FLAO</name>
<sequence length="315" mass="35121">MEAIITVVGFLGAGKTTLLKHLMIGYIDKGWKPFIILNDYENANLDAQQFIEQIEPKQVKALSGSCICCSGINELRDFVNRIPKRTNGITLIEANGTSDACSLMSFLGVGLNDRFLPPVQISVVDVKNWQKRGEHNELEANQIQVSSLIVLTHIENIPLDRLTFVVNELHKLNPLAEIINMDKVDVSLLPKLSPSKNNAQKFEHLKAHWSSCSTDLPNLPNSNCIYDICNVLPKSILRVKGCTQIGNKEEYTYFERTPSGEVLVRPFNGVPITGSKLLTIGPGSEPKLLEKAIKTSLLQQNKNELKHATTKYKPY</sequence>
<dbReference type="InterPro" id="IPR027417">
    <property type="entry name" value="P-loop_NTPase"/>
</dbReference>
<dbReference type="eggNOG" id="COG0523">
    <property type="taxonomic scope" value="Bacteria"/>
</dbReference>
<reference evidence="2 3" key="1">
    <citation type="submission" date="2014-04" db="EMBL/GenBank/DDBJ databases">
        <title>Aquimarina sp. 22II-S11-z7 Genome Sequencing.</title>
        <authorList>
            <person name="Lai Q."/>
        </authorList>
    </citation>
    <scope>NUCLEOTIDE SEQUENCE [LARGE SCALE GENOMIC DNA]</scope>
    <source>
        <strain evidence="2 3">22II-S11-z7</strain>
    </source>
</reference>
<dbReference type="InterPro" id="IPR003495">
    <property type="entry name" value="CobW/HypB/UreG_nucleotide-bd"/>
</dbReference>
<keyword evidence="3" id="KW-1185">Reference proteome</keyword>
<dbReference type="AlphaFoldDB" id="A0A023BVX3"/>
<protein>
    <submittedName>
        <fullName evidence="2">Cobalamin biosynthesis protein CobW</fullName>
    </submittedName>
</protein>
<gene>
    <name evidence="2" type="ORF">ATO12_14865</name>
</gene>
<proteinExistence type="predicted"/>
<dbReference type="PANTHER" id="PTHR13748">
    <property type="entry name" value="COBW-RELATED"/>
    <property type="match status" value="1"/>
</dbReference>
<dbReference type="SUPFAM" id="SSF52540">
    <property type="entry name" value="P-loop containing nucleoside triphosphate hydrolases"/>
    <property type="match status" value="1"/>
</dbReference>
<dbReference type="Proteomes" id="UP000023541">
    <property type="component" value="Unassembled WGS sequence"/>
</dbReference>
<dbReference type="EMBL" id="AQRA01000004">
    <property type="protein sequence ID" value="EZH74151.1"/>
    <property type="molecule type" value="Genomic_DNA"/>
</dbReference>
<evidence type="ECO:0000313" key="2">
    <source>
        <dbReference type="EMBL" id="EZH74151.1"/>
    </source>
</evidence>